<dbReference type="SUPFAM" id="SSF55464">
    <property type="entry name" value="Origin of replication-binding domain, RBD-like"/>
    <property type="match status" value="1"/>
</dbReference>
<protein>
    <submittedName>
        <fullName evidence="3">IncW plasmid conjugative relaxase protein TrwC</fullName>
    </submittedName>
</protein>
<dbReference type="Proteomes" id="UP000037178">
    <property type="component" value="Unassembled WGS sequence"/>
</dbReference>
<dbReference type="InterPro" id="IPR050534">
    <property type="entry name" value="Coronavir_polyprotein_1ab"/>
</dbReference>
<dbReference type="InterPro" id="IPR027785">
    <property type="entry name" value="UvrD-like_helicase_C"/>
</dbReference>
<dbReference type="NCBIfam" id="TIGR02686">
    <property type="entry name" value="relax_trwC"/>
    <property type="match status" value="1"/>
</dbReference>
<evidence type="ECO:0000313" key="4">
    <source>
        <dbReference type="Proteomes" id="UP000037178"/>
    </source>
</evidence>
<sequence>MLSGPRPLVSAEQTFGYFLHEYLARNDSSHRSANRWHGAGAESLGLGQRVGKRKFISILSGHVPGTDITLGRVIDGTRQHRPGWDMTFSAPKSVSLEALFRGRRAVMHAHDEAVRATLDWIEQEYLQTRGYDPATGQRPREAADGMIAATFRHMASRNNDPQLHTHAVVANMTRNKDGAWRSVEPTLLKRNRRVFGAWYRNDLARRLRSLGYELTSTTVGGLPSFEISGWSREWLDAFSTRRQDILQHMADEGREYTTANAQAAALVTRGKKAEPVKGALVKLWHRRAERLGLVEEPRSRTADSTQMNAVLSPLEAVWHAMEHLEERQCVFRRTDLLAAALGREPGRHSHEELEAAIDRLRRDRHLVDTTSGDMTTRQTLRAERTVIATMREGRSAPLANALEVTAQLDATSLTDGQRNAVRTILLSEDRIVGVQGFAGTGKTRMLKEVVRLAGDRSVIGLAPSSAAARVLALEAGIGTTTLQWMLARYGHLGDGPDLQEARERFRGAVIVVDEASMIGTVQMRDLQRVAERIGAARLALVGDRLQLWSVEAGQPFRLLQEAGMATARMDDVLRQRSTDLKAAVTHMIAGDADLAVQSLGRDVRELPPDRLAETAAQLWLALPPDARRRTMLLAPTHGRREEINAVLRKGLAEEGLLAGRKLEIEHLVDRRLTRVLAADPMSYRAGDIVAPNRDVYGCKEGEAWRVTGSDKDRIALERRGVSGGFRPSGNAAHNVSVFETRPIELRAGDEIVFTRNLRNLGVVNGERGRIEEIGRKRLRIRLADGRRLEPLLEDDRLRHIDHAWTSTVHRAQGMTTDNVIAVLDADSMMTDRALLYVEMSRARDGFVLLTDDTEQLVHRLEQETGVSHSALEATGQALHVPHLCGVSRKEPLRPALREWQALEAEAAQMGIEPFLMPGAEALMARLRRRVAIEDAPKEIVQILTDHDAHVRGQDFDAIGEAWQSLRARAAEAGRSVAVQPGADALLKRTGGLHNPGPLLEALAGGVQECSALLCDLGERLERCGTGISREARERDDALAGLERDWKAQRIKAKMQSHDIAFLPGTEALTARTHAIAEQYPGALPKATVEHAKDCERVQQRWARLVTVADVLANGAKTAQPPEESTCRAMAEAEELIADDRLTHRAQVEGVLGSVLSALFTLNERHAVEDRAQDLRKNWKTLEAEAERQGCYPFQVAGYGRFVERLTDFGYDLPPDLAALPELEARDRRLRRAVNEVVAFDARRWKIIKRAARWRPDTPLDRSRLTSYGRWARSAPKMIEKGKRLAAEALLCPDDRQTLERALERIIASLDGCGLEARRLGILEEINDRADAQGCHRFFVEGYDTFFEGLGERMVVGPGKNTLAVRERAVRDDMRYAQAFVKGVDSDLTKALRQWEDGGERFVAEMHPYHRWERETKSSLENVRRVLSNKERYGPHLARVPGLEERLRETAASVSEKIKHDAPVRKEVEAAHAVRVEREIATRARERALTRSRGPSRSMGLEM</sequence>
<accession>A0A0J9H2V8</accession>
<dbReference type="PATRIC" id="fig|1675527.3.peg.198"/>
<dbReference type="InterPro" id="IPR014059">
    <property type="entry name" value="TraI/TrwC_relax"/>
</dbReference>
<dbReference type="Pfam" id="PF13538">
    <property type="entry name" value="UvrD_C_2"/>
    <property type="match status" value="1"/>
</dbReference>
<evidence type="ECO:0000259" key="1">
    <source>
        <dbReference type="Pfam" id="PF08751"/>
    </source>
</evidence>
<feature type="domain" description="TrwC relaxase" evidence="1">
    <location>
        <begin position="29"/>
        <end position="290"/>
    </location>
</feature>
<dbReference type="Pfam" id="PF08751">
    <property type="entry name" value="TrwC"/>
    <property type="match status" value="1"/>
</dbReference>
<dbReference type="InterPro" id="IPR027417">
    <property type="entry name" value="P-loop_NTPase"/>
</dbReference>
<dbReference type="EMBL" id="LFTY01000001">
    <property type="protein sequence ID" value="KMW60013.1"/>
    <property type="molecule type" value="Genomic_DNA"/>
</dbReference>
<proteinExistence type="predicted"/>
<name>A0A0J9H2V8_9RHOB</name>
<dbReference type="InterPro" id="IPR014862">
    <property type="entry name" value="TrwC"/>
</dbReference>
<dbReference type="STRING" id="1675527.AIOL_000163"/>
<dbReference type="CDD" id="cd17933">
    <property type="entry name" value="DEXSc_RecD-like"/>
    <property type="match status" value="1"/>
</dbReference>
<dbReference type="CDD" id="cd18809">
    <property type="entry name" value="SF1_C_RecD"/>
    <property type="match status" value="1"/>
</dbReference>
<comment type="caution">
    <text evidence="3">The sequence shown here is derived from an EMBL/GenBank/DDBJ whole genome shotgun (WGS) entry which is preliminary data.</text>
</comment>
<evidence type="ECO:0000313" key="3">
    <source>
        <dbReference type="EMBL" id="KMW60013.1"/>
    </source>
</evidence>
<dbReference type="GO" id="GO:0043139">
    <property type="term" value="F:5'-3' DNA helicase activity"/>
    <property type="evidence" value="ECO:0007669"/>
    <property type="project" value="TreeGrafter"/>
</dbReference>
<dbReference type="Pfam" id="PF13604">
    <property type="entry name" value="AAA_30"/>
    <property type="match status" value="1"/>
</dbReference>
<dbReference type="Gene3D" id="3.40.50.300">
    <property type="entry name" value="P-loop containing nucleotide triphosphate hydrolases"/>
    <property type="match status" value="2"/>
</dbReference>
<organism evidence="3 4">
    <name type="scientific">Candidatus Rhodobacter oscarellae</name>
    <dbReference type="NCBI Taxonomy" id="1675527"/>
    <lineage>
        <taxon>Bacteria</taxon>
        <taxon>Pseudomonadati</taxon>
        <taxon>Pseudomonadota</taxon>
        <taxon>Alphaproteobacteria</taxon>
        <taxon>Rhodobacterales</taxon>
        <taxon>Rhodobacter group</taxon>
        <taxon>Rhodobacter</taxon>
    </lineage>
</organism>
<keyword evidence="4" id="KW-1185">Reference proteome</keyword>
<gene>
    <name evidence="3" type="ORF">AIOL_000163</name>
</gene>
<feature type="domain" description="UvrD-like helicase C-terminal" evidence="2">
    <location>
        <begin position="802"/>
        <end position="848"/>
    </location>
</feature>
<dbReference type="NCBIfam" id="NF041492">
    <property type="entry name" value="MobF"/>
    <property type="match status" value="1"/>
</dbReference>
<dbReference type="PANTHER" id="PTHR43788:SF8">
    <property type="entry name" value="DNA-BINDING PROTEIN SMUBP-2"/>
    <property type="match status" value="1"/>
</dbReference>
<dbReference type="PANTHER" id="PTHR43788">
    <property type="entry name" value="DNA2/NAM7 HELICASE FAMILY MEMBER"/>
    <property type="match status" value="1"/>
</dbReference>
<evidence type="ECO:0000259" key="2">
    <source>
        <dbReference type="Pfam" id="PF13538"/>
    </source>
</evidence>
<dbReference type="Gene3D" id="2.30.30.940">
    <property type="match status" value="1"/>
</dbReference>
<reference evidence="3 4" key="1">
    <citation type="submission" date="2015-06" db="EMBL/GenBank/DDBJ databases">
        <title>Draft genome sequence of an Alphaproteobacteria species associated to the Mediterranean sponge Oscarella lobularis.</title>
        <authorList>
            <person name="Jourda C."/>
            <person name="Santini S."/>
            <person name="Claverie J.-M."/>
        </authorList>
    </citation>
    <scope>NUCLEOTIDE SEQUENCE [LARGE SCALE GENOMIC DNA]</scope>
    <source>
        <strain evidence="3">IGS</strain>
    </source>
</reference>
<dbReference type="SUPFAM" id="SSF52540">
    <property type="entry name" value="P-loop containing nucleoside triphosphate hydrolases"/>
    <property type="match status" value="2"/>
</dbReference>